<reference evidence="2 3" key="1">
    <citation type="journal article" date="2017" name="MBio">
        <title>Novel 'Superspreader' Bacteriophages Promote Horizontal Gene Transfer by Transformation.</title>
        <authorList>
            <person name="Keen E.C."/>
            <person name="Bliskovsky V.V."/>
            <person name="Malagon F."/>
            <person name="Baker J.D."/>
            <person name="Prince J.S."/>
            <person name="Klaus J.S."/>
            <person name="Adhya S.L."/>
        </authorList>
    </citation>
    <scope>NUCLEOTIDE SEQUENCE [LARGE SCALE GENOMIC DNA]</scope>
</reference>
<dbReference type="GeneID" id="26637517"/>
<keyword evidence="1" id="KW-0812">Transmembrane</keyword>
<keyword evidence="1" id="KW-1133">Transmembrane helix</keyword>
<feature type="transmembrane region" description="Helical" evidence="1">
    <location>
        <begin position="33"/>
        <end position="51"/>
    </location>
</feature>
<protein>
    <submittedName>
        <fullName evidence="2">Uncharacterized protein</fullName>
    </submittedName>
</protein>
<organism evidence="2 3">
    <name type="scientific">Escherichia phage SUSP2</name>
    <dbReference type="NCBI Taxonomy" id="1718669"/>
    <lineage>
        <taxon>Viruses</taxon>
        <taxon>Duplodnaviria</taxon>
        <taxon>Heunggongvirae</taxon>
        <taxon>Uroviricota</taxon>
        <taxon>Caudoviricetes</taxon>
        <taxon>Andersonviridae</taxon>
        <taxon>Ounavirinae</taxon>
        <taxon>Mooglevirus</taxon>
        <taxon>Mooglevirus susp2</taxon>
        <taxon>Suspvirus SUSP2</taxon>
    </lineage>
</organism>
<evidence type="ECO:0000313" key="2">
    <source>
        <dbReference type="EMBL" id="ALH47095.1"/>
    </source>
</evidence>
<evidence type="ECO:0000313" key="3">
    <source>
        <dbReference type="Proteomes" id="UP000202045"/>
    </source>
</evidence>
<dbReference type="Proteomes" id="UP000202045">
    <property type="component" value="Segment"/>
</dbReference>
<dbReference type="KEGG" id="vg:26637517"/>
<accession>A0A0N9SU93</accession>
<name>A0A0N9SU93_9CAUD</name>
<dbReference type="RefSeq" id="YP_009210970.1">
    <property type="nucleotide sequence ID" value="NC_028935.2"/>
</dbReference>
<dbReference type="EMBL" id="KT454806">
    <property type="protein sequence ID" value="ALH47095.1"/>
    <property type="molecule type" value="Genomic_DNA"/>
</dbReference>
<dbReference type="OrthoDB" id="23726at10239"/>
<proteinExistence type="predicted"/>
<feature type="transmembrane region" description="Helical" evidence="1">
    <location>
        <begin position="9"/>
        <end position="27"/>
    </location>
</feature>
<sequence>MLKRLWEGFTVDAPMIVLGFFFVNLFIDIKQGALFGAMLVWVIFEILEIHLDISGKLKKFVEKIFKKN</sequence>
<keyword evidence="1" id="KW-0472">Membrane</keyword>
<keyword evidence="3" id="KW-1185">Reference proteome</keyword>
<evidence type="ECO:0000256" key="1">
    <source>
        <dbReference type="SAM" id="Phobius"/>
    </source>
</evidence>